<proteinExistence type="predicted"/>
<feature type="region of interest" description="Disordered" evidence="2">
    <location>
        <begin position="1193"/>
        <end position="1263"/>
    </location>
</feature>
<evidence type="ECO:0000313" key="3">
    <source>
        <dbReference type="EMBL" id="CDW82490.1"/>
    </source>
</evidence>
<gene>
    <name evidence="3" type="primary">Contig787.g863</name>
    <name evidence="3" type="ORF">STYLEM_11523</name>
</gene>
<feature type="compositionally biased region" description="Polar residues" evidence="2">
    <location>
        <begin position="66"/>
        <end position="76"/>
    </location>
</feature>
<keyword evidence="4" id="KW-1185">Reference proteome</keyword>
<dbReference type="SUPFAM" id="SSF48371">
    <property type="entry name" value="ARM repeat"/>
    <property type="match status" value="1"/>
</dbReference>
<evidence type="ECO:0000256" key="2">
    <source>
        <dbReference type="SAM" id="MobiDB-lite"/>
    </source>
</evidence>
<evidence type="ECO:0000313" key="4">
    <source>
        <dbReference type="Proteomes" id="UP000039865"/>
    </source>
</evidence>
<dbReference type="EMBL" id="CCKQ01010963">
    <property type="protein sequence ID" value="CDW82490.1"/>
    <property type="molecule type" value="Genomic_DNA"/>
</dbReference>
<dbReference type="InterPro" id="IPR016024">
    <property type="entry name" value="ARM-type_fold"/>
</dbReference>
<keyword evidence="1" id="KW-0175">Coiled coil</keyword>
<organism evidence="3 4">
    <name type="scientific">Stylonychia lemnae</name>
    <name type="common">Ciliate</name>
    <dbReference type="NCBI Taxonomy" id="5949"/>
    <lineage>
        <taxon>Eukaryota</taxon>
        <taxon>Sar</taxon>
        <taxon>Alveolata</taxon>
        <taxon>Ciliophora</taxon>
        <taxon>Intramacronucleata</taxon>
        <taxon>Spirotrichea</taxon>
        <taxon>Stichotrichia</taxon>
        <taxon>Sporadotrichida</taxon>
        <taxon>Oxytrichidae</taxon>
        <taxon>Stylonychinae</taxon>
        <taxon>Stylonychia</taxon>
    </lineage>
</organism>
<feature type="coiled-coil region" evidence="1">
    <location>
        <begin position="554"/>
        <end position="581"/>
    </location>
</feature>
<dbReference type="Proteomes" id="UP000039865">
    <property type="component" value="Unassembled WGS sequence"/>
</dbReference>
<name>A0A078AJG6_STYLE</name>
<accession>A0A078AJG6</accession>
<feature type="compositionally biased region" description="Polar residues" evidence="2">
    <location>
        <begin position="20"/>
        <end position="39"/>
    </location>
</feature>
<protein>
    <submittedName>
        <fullName evidence="3">Uncharacterized protein</fullName>
    </submittedName>
</protein>
<evidence type="ECO:0000256" key="1">
    <source>
        <dbReference type="SAM" id="Coils"/>
    </source>
</evidence>
<dbReference type="AlphaFoldDB" id="A0A078AJG6"/>
<dbReference type="InParanoid" id="A0A078AJG6"/>
<sequence length="1263" mass="146705">MSSATAQYNKKRKLEDISNKKNNSALQKSAKQRTSSAKPIQSEVKNDKDGKIIKATKGKLNEKLRNSSGSRTNPAQKSGKKLLDDEKKIELEEERSEELDMSQSQVVIGNMFSLYALAEKQPQKIKMIIDQIFAHHDKSEEFIVKTLFLYFLELIGFSELETLSYNANFISKNRDESKLLSIFSSDDKFEISFQKLVFFSQEKKALEQKKLLKRVCKIFISNIVDLLPDKASYLEAIVKRVCIFSKSQQRLVRYAFSYIGLYIYKFQLDQQSDLLKLKQGYEEKHKNELKLKQSSEANQTKKRIESIAAAMNEIQGNIDTIQQHLILKRSQDAQVIVRKSVYEFFLQLDERELQAAFAMQDQKDQSLYMDAIFDGLKDEDTQIKKVSLQIIYQFLNKFNLDQSTMKVVEASLQKYKMMLFNLSNMNEKNQDTQMALKAIQIIQKAIQIIPDLYSQDILQSLMNLVHSQNLSIREEVGGLILTLSDEFDDVSTLLELQKVNPQKGLPENFTLNYEDEPNKSQKQLIKLIKMFEKHVQTGAQLLTVNGRVEDQNELAVTNISKDELQRRIENEQEERAVLLFQTFQRRTSVMFDVQSMTHLLKKEELEYSTKQVIVNLMKIALLYTEAMKNQKDCTNLVFSKIWESQTAYLKLTVMNELIQTFRVETKILEPLLSSLLVLSKHLEKDAQNDGNDELVKDIMILLLKVIDNTLVDDRHPESFVIIQRSISNLTQLQKLFPEITRQLRELGLSYCDKLQQEVVPKLFNTEKNIDAELLSFISKFNVLMAQIQIKQIADTEYLKGMCSFSIINYTQMILDHYNIMCHLSETQFNSMLQLPFTFIDQLLGESQSHSQYIQYQQKMLHHLVDFYMDLHNQYKKEQQLQIVILKYIVECLILASGENRSVKGNLVQGINDFPRVKDFINELIQNVSGRLKGNEYVVQEQFKILLSLFTRDFNCLISESGVEFLINFGTSKDPQVSKEIRKLYYNYKQRDRLLDTKKGIFYSFVLKIINSIYHQQDSKIYKLQEQAPGDIKKEMVQLGLDDIEPILTLEIYSKLVFINSFIKTFLNSIMLVVISNKPQNQQGANGLNKQQDELAYFKMVEGLIRLAVQDKTNLPLLYCVKYLMHKNFLNQQQQDGLLKGLKLYIDSQKENLSLNEIEQKAINLFLSHISDKISQKKIGQKKLNESSVLLDKTIPAQEQNQEEQVEDQEQKNEEKALKAVNEEIEKHKELIGRKRKMKSAGKNEDTPQQIEESSTHKKLKKTK</sequence>
<feature type="compositionally biased region" description="Basic and acidic residues" evidence="2">
    <location>
        <begin position="1208"/>
        <end position="1232"/>
    </location>
</feature>
<feature type="region of interest" description="Disordered" evidence="2">
    <location>
        <begin position="1"/>
        <end position="84"/>
    </location>
</feature>
<dbReference type="OrthoDB" id="10566396at2759"/>
<reference evidence="3 4" key="1">
    <citation type="submission" date="2014-06" db="EMBL/GenBank/DDBJ databases">
        <authorList>
            <person name="Swart Estienne"/>
        </authorList>
    </citation>
    <scope>NUCLEOTIDE SEQUENCE [LARGE SCALE GENOMIC DNA]</scope>
    <source>
        <strain evidence="3 4">130c</strain>
    </source>
</reference>